<dbReference type="SUPFAM" id="SSF53613">
    <property type="entry name" value="Ribokinase-like"/>
    <property type="match status" value="1"/>
</dbReference>
<dbReference type="Pfam" id="PF25270">
    <property type="entry name" value="Khk"/>
    <property type="match status" value="1"/>
</dbReference>
<dbReference type="Proteomes" id="UP000190961">
    <property type="component" value="Unassembled WGS sequence"/>
</dbReference>
<dbReference type="OrthoDB" id="787163at2"/>
<dbReference type="STRING" id="688867.SAMN05660236_4471"/>
<proteinExistence type="predicted"/>
<evidence type="ECO:0000313" key="2">
    <source>
        <dbReference type="Proteomes" id="UP000190961"/>
    </source>
</evidence>
<accession>A0A1T5M5V6</accession>
<reference evidence="1 2" key="1">
    <citation type="submission" date="2017-02" db="EMBL/GenBank/DDBJ databases">
        <authorList>
            <person name="Peterson S.W."/>
        </authorList>
    </citation>
    <scope>NUCLEOTIDE SEQUENCE [LARGE SCALE GENOMIC DNA]</scope>
    <source>
        <strain evidence="1 2">DSM 25262</strain>
    </source>
</reference>
<keyword evidence="1" id="KW-0808">Transferase</keyword>
<protein>
    <submittedName>
        <fullName evidence="1">Sugar or nucleoside kinase, ribokinase family</fullName>
    </submittedName>
</protein>
<dbReference type="InterPro" id="IPR029056">
    <property type="entry name" value="Ribokinase-like"/>
</dbReference>
<keyword evidence="1" id="KW-0418">Kinase</keyword>
<dbReference type="EMBL" id="FUZU01000003">
    <property type="protein sequence ID" value="SKC83513.1"/>
    <property type="molecule type" value="Genomic_DNA"/>
</dbReference>
<dbReference type="GO" id="GO:0016301">
    <property type="term" value="F:kinase activity"/>
    <property type="evidence" value="ECO:0007669"/>
    <property type="project" value="UniProtKB-KW"/>
</dbReference>
<keyword evidence="2" id="KW-1185">Reference proteome</keyword>
<name>A0A1T5M5V6_9BACT</name>
<dbReference type="Gene3D" id="3.40.1190.20">
    <property type="match status" value="1"/>
</dbReference>
<evidence type="ECO:0000313" key="1">
    <source>
        <dbReference type="EMBL" id="SKC83513.1"/>
    </source>
</evidence>
<dbReference type="AlphaFoldDB" id="A0A1T5M5V6"/>
<dbReference type="InterPro" id="IPR057621">
    <property type="entry name" value="Khk_prokaryotic"/>
</dbReference>
<organism evidence="1 2">
    <name type="scientific">Ohtaekwangia koreensis</name>
    <dbReference type="NCBI Taxonomy" id="688867"/>
    <lineage>
        <taxon>Bacteria</taxon>
        <taxon>Pseudomonadati</taxon>
        <taxon>Bacteroidota</taxon>
        <taxon>Cytophagia</taxon>
        <taxon>Cytophagales</taxon>
        <taxon>Fulvivirgaceae</taxon>
        <taxon>Ohtaekwangia</taxon>
    </lineage>
</organism>
<dbReference type="RefSeq" id="WP_079688992.1">
    <property type="nucleotide sequence ID" value="NZ_FUZU01000003.1"/>
</dbReference>
<sequence length="395" mass="43941">MDTTISALSELQELLRSSQHNSAASKKVFVGFDGFVDKIKRAVMEKQNTRTLYFDSIRDFANRILLACGKSGQIQMDTQRVKFGGNAPILADTLGRLGIQTYCLGSMGYPQLHQVFSGMNPRSETISVLNPGQSDAIEFSDGKLIFSELEVFDQYTWEYIIKIAGIEAIHKAISDSTLIAFVDWANLPHASNIWEGMLEDIIKPSKRKDYLFFFDLCDPSKKTTEQIDEVLDLVSSFSCYGKVTLGLNENETLKIYAALRGIDYITDSPGLPPVKQAGDSLYKSMNIDALLVHPVDRCILFHQHEANELNGRLVLKPKVLTGGGDNLNAGYCLGMLLGFSSAQCMLLGMAVSGAYVENGFSADLQGILQYLDIWMAELLQKNELSRQHVFAHRHE</sequence>
<gene>
    <name evidence="1" type="ORF">SAMN05660236_4471</name>
</gene>